<dbReference type="SMART" id="SM00062">
    <property type="entry name" value="PBPb"/>
    <property type="match status" value="1"/>
</dbReference>
<feature type="chain" id="PRO_5012730386" evidence="2">
    <location>
        <begin position="27"/>
        <end position="309"/>
    </location>
</feature>
<evidence type="ECO:0000259" key="3">
    <source>
        <dbReference type="SMART" id="SM00062"/>
    </source>
</evidence>
<evidence type="ECO:0000256" key="1">
    <source>
        <dbReference type="ARBA" id="ARBA00022729"/>
    </source>
</evidence>
<feature type="domain" description="Solute-binding protein family 3/N-terminal" evidence="3">
    <location>
        <begin position="52"/>
        <end position="273"/>
    </location>
</feature>
<dbReference type="Pfam" id="PF00497">
    <property type="entry name" value="SBP_bac_3"/>
    <property type="match status" value="1"/>
</dbReference>
<feature type="signal peptide" evidence="2">
    <location>
        <begin position="1"/>
        <end position="26"/>
    </location>
</feature>
<evidence type="ECO:0000256" key="2">
    <source>
        <dbReference type="SAM" id="SignalP"/>
    </source>
</evidence>
<keyword evidence="1 2" id="KW-0732">Signal</keyword>
<protein>
    <submittedName>
        <fullName evidence="4">Polar amino acid transport system substrate-binding protein</fullName>
    </submittedName>
</protein>
<dbReference type="STRING" id="526729.SAMN04324258_0545"/>
<dbReference type="RefSeq" id="WP_079570578.1">
    <property type="nucleotide sequence ID" value="NZ_FUZQ01000001.1"/>
</dbReference>
<dbReference type="Gene3D" id="3.40.190.10">
    <property type="entry name" value="Periplasmic binding protein-like II"/>
    <property type="match status" value="2"/>
</dbReference>
<dbReference type="PROSITE" id="PS51257">
    <property type="entry name" value="PROKAR_LIPOPROTEIN"/>
    <property type="match status" value="1"/>
</dbReference>
<dbReference type="PANTHER" id="PTHR35936:SF17">
    <property type="entry name" value="ARGININE-BINDING EXTRACELLULAR PROTEIN ARTP"/>
    <property type="match status" value="1"/>
</dbReference>
<keyword evidence="5" id="KW-1185">Reference proteome</keyword>
<dbReference type="AlphaFoldDB" id="A0A1T5IHT0"/>
<dbReference type="Proteomes" id="UP000189777">
    <property type="component" value="Unassembled WGS sequence"/>
</dbReference>
<organism evidence="4 5">
    <name type="scientific">Krasilnikoviella flava</name>
    <dbReference type="NCBI Taxonomy" id="526729"/>
    <lineage>
        <taxon>Bacteria</taxon>
        <taxon>Bacillati</taxon>
        <taxon>Actinomycetota</taxon>
        <taxon>Actinomycetes</taxon>
        <taxon>Micrococcales</taxon>
        <taxon>Promicromonosporaceae</taxon>
        <taxon>Krasilnikoviella</taxon>
    </lineage>
</organism>
<sequence>MSSTRTTKRRRAYLAAGSVLTMTALAACSSVDEGGSGDGAGSTLQAIQDAGTVNVAFNGEKPYSYMDGDELTGATIALDKEIFGALGVDDVEGTETQWDSLIPGLTANRYDTVSAGMSILPDRCAQAAFAEPTIMYTTAFLVPEGNPEGLTDWQSVEGSDLTIAVTSGAIEDGYAKKTGVKTITVGDSTDGLNAVVTGRADAFALTGISIRALAESTDEPVEATDAFVATIDGVAQIGAGAEVFRKGDTELLEAYNEELAKINGDKEKWLEIMEPFGFTEAEFPPEGLTAEMLCEGDLAAITDELGLDS</sequence>
<dbReference type="SUPFAM" id="SSF53850">
    <property type="entry name" value="Periplasmic binding protein-like II"/>
    <property type="match status" value="1"/>
</dbReference>
<evidence type="ECO:0000313" key="4">
    <source>
        <dbReference type="EMBL" id="SKC38734.1"/>
    </source>
</evidence>
<dbReference type="InterPro" id="IPR001638">
    <property type="entry name" value="Solute-binding_3/MltF_N"/>
</dbReference>
<dbReference type="EMBL" id="FUZQ01000001">
    <property type="protein sequence ID" value="SKC38734.1"/>
    <property type="molecule type" value="Genomic_DNA"/>
</dbReference>
<dbReference type="PANTHER" id="PTHR35936">
    <property type="entry name" value="MEMBRANE-BOUND LYTIC MUREIN TRANSGLYCOSYLASE F"/>
    <property type="match status" value="1"/>
</dbReference>
<reference evidence="4 5" key="1">
    <citation type="submission" date="2017-02" db="EMBL/GenBank/DDBJ databases">
        <authorList>
            <person name="Peterson S.W."/>
        </authorList>
    </citation>
    <scope>NUCLEOTIDE SEQUENCE [LARGE SCALE GENOMIC DNA]</scope>
    <source>
        <strain evidence="4 5">DSM 21481</strain>
    </source>
</reference>
<proteinExistence type="predicted"/>
<name>A0A1T5IHT0_9MICO</name>
<gene>
    <name evidence="4" type="ORF">SAMN04324258_0545</name>
</gene>
<accession>A0A1T5IHT0</accession>
<evidence type="ECO:0000313" key="5">
    <source>
        <dbReference type="Proteomes" id="UP000189777"/>
    </source>
</evidence>